<evidence type="ECO:0000256" key="1">
    <source>
        <dbReference type="ARBA" id="ARBA00023002"/>
    </source>
</evidence>
<name>A0ABV8ZKA2_9FLAO</name>
<proteinExistence type="predicted"/>
<dbReference type="EMBL" id="JBHSFY010000012">
    <property type="protein sequence ID" value="MFC4479067.1"/>
    <property type="molecule type" value="Genomic_DNA"/>
</dbReference>
<dbReference type="InterPro" id="IPR028939">
    <property type="entry name" value="P5C_Rdtase_cat_N"/>
</dbReference>
<dbReference type="Proteomes" id="UP001596003">
    <property type="component" value="Unassembled WGS sequence"/>
</dbReference>
<comment type="caution">
    <text evidence="3">The sequence shown here is derived from an EMBL/GenBank/DDBJ whole genome shotgun (WGS) entry which is preliminary data.</text>
</comment>
<dbReference type="InterPro" id="IPR051267">
    <property type="entry name" value="STEAP_metalloreductase"/>
</dbReference>
<dbReference type="RefSeq" id="WP_379800196.1">
    <property type="nucleotide sequence ID" value="NZ_JBHSFY010000012.1"/>
</dbReference>
<reference evidence="4" key="1">
    <citation type="journal article" date="2019" name="Int. J. Syst. Evol. Microbiol.">
        <title>The Global Catalogue of Microorganisms (GCM) 10K type strain sequencing project: providing services to taxonomists for standard genome sequencing and annotation.</title>
        <authorList>
            <consortium name="The Broad Institute Genomics Platform"/>
            <consortium name="The Broad Institute Genome Sequencing Center for Infectious Disease"/>
            <person name="Wu L."/>
            <person name="Ma J."/>
        </authorList>
    </citation>
    <scope>NUCLEOTIDE SEQUENCE [LARGE SCALE GENOMIC DNA]</scope>
    <source>
        <strain evidence="4">NBRC 103627</strain>
    </source>
</reference>
<evidence type="ECO:0000313" key="4">
    <source>
        <dbReference type="Proteomes" id="UP001596003"/>
    </source>
</evidence>
<keyword evidence="1" id="KW-0560">Oxidoreductase</keyword>
<sequence>MKIGIIGIGSLTLELAQRASFAGYEILIHHPRGNSFIQQTTESIRNAKLVSLQEAAMGDVIILFVPREDLEKTIGMLPDMTGKIIVHTSGLIFNPKLLVSSITSALTFQITASLLPKAYVVKLFSPVMLQPQKTSLVTKSKDEIYFAGDHIPSKNTVKTFLKDLGFDPFDLSSRLKSQKTVLLHKKNSLLNVWYQHHYKSN</sequence>
<dbReference type="Pfam" id="PF03807">
    <property type="entry name" value="F420_oxidored"/>
    <property type="match status" value="1"/>
</dbReference>
<organism evidence="3 4">
    <name type="scientific">Flavobacterium chungangensis</name>
    <dbReference type="NCBI Taxonomy" id="2708132"/>
    <lineage>
        <taxon>Bacteria</taxon>
        <taxon>Pseudomonadati</taxon>
        <taxon>Bacteroidota</taxon>
        <taxon>Flavobacteriia</taxon>
        <taxon>Flavobacteriales</taxon>
        <taxon>Flavobacteriaceae</taxon>
        <taxon>Flavobacterium</taxon>
    </lineage>
</organism>
<evidence type="ECO:0000259" key="2">
    <source>
        <dbReference type="Pfam" id="PF03807"/>
    </source>
</evidence>
<dbReference type="PANTHER" id="PTHR14239">
    <property type="entry name" value="DUDULIN-RELATED"/>
    <property type="match status" value="1"/>
</dbReference>
<protein>
    <submittedName>
        <fullName evidence="3">NAD(P)-binding domain-containing protein</fullName>
    </submittedName>
</protein>
<dbReference type="InterPro" id="IPR036291">
    <property type="entry name" value="NAD(P)-bd_dom_sf"/>
</dbReference>
<dbReference type="Gene3D" id="3.40.50.720">
    <property type="entry name" value="NAD(P)-binding Rossmann-like Domain"/>
    <property type="match status" value="1"/>
</dbReference>
<keyword evidence="4" id="KW-1185">Reference proteome</keyword>
<accession>A0ABV8ZKA2</accession>
<feature type="domain" description="Pyrroline-5-carboxylate reductase catalytic N-terminal" evidence="2">
    <location>
        <begin position="2"/>
        <end position="88"/>
    </location>
</feature>
<evidence type="ECO:0000313" key="3">
    <source>
        <dbReference type="EMBL" id="MFC4479067.1"/>
    </source>
</evidence>
<dbReference type="PANTHER" id="PTHR14239:SF10">
    <property type="entry name" value="REDUCTASE"/>
    <property type="match status" value="1"/>
</dbReference>
<gene>
    <name evidence="3" type="ORF">ACFO3N_18465</name>
</gene>
<dbReference type="SUPFAM" id="SSF51735">
    <property type="entry name" value="NAD(P)-binding Rossmann-fold domains"/>
    <property type="match status" value="1"/>
</dbReference>